<comment type="catalytic activity">
    <reaction evidence="5">
        <text>O-phospho-L-tyrosyl-[protein] + H2O = L-tyrosyl-[protein] + phosphate</text>
        <dbReference type="Rhea" id="RHEA:10684"/>
        <dbReference type="Rhea" id="RHEA-COMP:10136"/>
        <dbReference type="Rhea" id="RHEA-COMP:20101"/>
        <dbReference type="ChEBI" id="CHEBI:15377"/>
        <dbReference type="ChEBI" id="CHEBI:43474"/>
        <dbReference type="ChEBI" id="CHEBI:46858"/>
        <dbReference type="ChEBI" id="CHEBI:61978"/>
        <dbReference type="EC" id="3.1.3.48"/>
    </reaction>
</comment>
<dbReference type="InterPro" id="IPR023485">
    <property type="entry name" value="Ptyr_pPase"/>
</dbReference>
<dbReference type="GO" id="GO:0004725">
    <property type="term" value="F:protein tyrosine phosphatase activity"/>
    <property type="evidence" value="ECO:0007669"/>
    <property type="project" value="UniProtKB-EC"/>
</dbReference>
<evidence type="ECO:0000259" key="8">
    <source>
        <dbReference type="SMART" id="SM00226"/>
    </source>
</evidence>
<dbReference type="Gene3D" id="3.40.50.2300">
    <property type="match status" value="1"/>
</dbReference>
<dbReference type="PRINTS" id="PR00719">
    <property type="entry name" value="LMWPTPASE"/>
</dbReference>
<dbReference type="InterPro" id="IPR017867">
    <property type="entry name" value="Tyr_phospatase_low_mol_wt"/>
</dbReference>
<keyword evidence="10" id="KW-1185">Reference proteome</keyword>
<feature type="chain" id="PRO_5007158272" description="protein-tyrosine-phosphatase" evidence="7">
    <location>
        <begin position="21"/>
        <end position="154"/>
    </location>
</feature>
<organism evidence="9 10">
    <name type="scientific">Burkholderia singularis</name>
    <dbReference type="NCBI Taxonomy" id="1503053"/>
    <lineage>
        <taxon>Bacteria</taxon>
        <taxon>Pseudomonadati</taxon>
        <taxon>Pseudomonadota</taxon>
        <taxon>Betaproteobacteria</taxon>
        <taxon>Burkholderiales</taxon>
        <taxon>Burkholderiaceae</taxon>
        <taxon>Burkholderia</taxon>
        <taxon>pseudomallei group</taxon>
    </lineage>
</organism>
<feature type="active site" evidence="6">
    <location>
        <position position="15"/>
    </location>
</feature>
<feature type="domain" description="Phosphotyrosine protein phosphatase I" evidence="8">
    <location>
        <begin position="3"/>
        <end position="142"/>
    </location>
</feature>
<dbReference type="EC" id="3.1.3.48" evidence="2"/>
<evidence type="ECO:0000256" key="4">
    <source>
        <dbReference type="ARBA" id="ARBA00022912"/>
    </source>
</evidence>
<dbReference type="PANTHER" id="PTHR11717">
    <property type="entry name" value="LOW MOLECULAR WEIGHT PROTEIN TYROSINE PHOSPHATASE"/>
    <property type="match status" value="1"/>
</dbReference>
<protein>
    <recommendedName>
        <fullName evidence="2">protein-tyrosine-phosphatase</fullName>
        <ecNumber evidence="2">3.1.3.48</ecNumber>
    </recommendedName>
</protein>
<gene>
    <name evidence="9" type="ORF">WS67_04545</name>
</gene>
<comment type="caution">
    <text evidence="9">The sequence shown here is derived from an EMBL/GenBank/DDBJ whole genome shotgun (WGS) entry which is preliminary data.</text>
</comment>
<keyword evidence="3" id="KW-0378">Hydrolase</keyword>
<dbReference type="Pfam" id="PF01451">
    <property type="entry name" value="LMWPc"/>
    <property type="match status" value="1"/>
</dbReference>
<proteinExistence type="inferred from homology"/>
<feature type="active site" description="Proton donor" evidence="6">
    <location>
        <position position="116"/>
    </location>
</feature>
<dbReference type="OrthoDB" id="9784339at2"/>
<dbReference type="SMART" id="SM00226">
    <property type="entry name" value="LMWPc"/>
    <property type="match status" value="1"/>
</dbReference>
<evidence type="ECO:0000256" key="3">
    <source>
        <dbReference type="ARBA" id="ARBA00022801"/>
    </source>
</evidence>
<evidence type="ECO:0000313" key="9">
    <source>
        <dbReference type="EMBL" id="KVE29554.1"/>
    </source>
</evidence>
<reference evidence="9 10" key="1">
    <citation type="submission" date="2015-11" db="EMBL/GenBank/DDBJ databases">
        <title>Expanding the genomic diversity of Burkholderia species for the development of highly accurate diagnostics.</title>
        <authorList>
            <person name="Sahl J."/>
            <person name="Keim P."/>
            <person name="Wagner D."/>
        </authorList>
    </citation>
    <scope>NUCLEOTIDE SEQUENCE [LARGE SCALE GENOMIC DNA]</scope>
    <source>
        <strain evidence="9 10">TSV85</strain>
    </source>
</reference>
<evidence type="ECO:0000256" key="7">
    <source>
        <dbReference type="SAM" id="SignalP"/>
    </source>
</evidence>
<feature type="active site" description="Nucleophile" evidence="6">
    <location>
        <position position="9"/>
    </location>
</feature>
<keyword evidence="7" id="KW-0732">Signal</keyword>
<dbReference type="SUPFAM" id="SSF52788">
    <property type="entry name" value="Phosphotyrosine protein phosphatases I"/>
    <property type="match status" value="1"/>
</dbReference>
<dbReference type="InterPro" id="IPR050438">
    <property type="entry name" value="LMW_PTPase"/>
</dbReference>
<sequence>MIAAVLVVCHANICRSPAAAALLARALPDVDVASAGVRALAGAGADPQMREAARGLGLDLSAHRATQLGSLQCMRADLILVMDARQQRFIESRHPYARGRTFRFALFDGGPPDIADPHGGPRSGFDTCLARLGRCADAWRARIAALDAGALRVT</sequence>
<dbReference type="PANTHER" id="PTHR11717:SF31">
    <property type="entry name" value="LOW MOLECULAR WEIGHT PROTEIN-TYROSINE-PHOSPHATASE ETP-RELATED"/>
    <property type="match status" value="1"/>
</dbReference>
<evidence type="ECO:0000256" key="2">
    <source>
        <dbReference type="ARBA" id="ARBA00013064"/>
    </source>
</evidence>
<evidence type="ECO:0000256" key="6">
    <source>
        <dbReference type="PIRSR" id="PIRSR617867-1"/>
    </source>
</evidence>
<evidence type="ECO:0000313" key="10">
    <source>
        <dbReference type="Proteomes" id="UP000062788"/>
    </source>
</evidence>
<dbReference type="EMBL" id="LOWA01000013">
    <property type="protein sequence ID" value="KVE29554.1"/>
    <property type="molecule type" value="Genomic_DNA"/>
</dbReference>
<dbReference type="InterPro" id="IPR036196">
    <property type="entry name" value="Ptyr_pPase_sf"/>
</dbReference>
<dbReference type="AlphaFoldDB" id="A0A118DQB2"/>
<comment type="similarity">
    <text evidence="1">Belongs to the low molecular weight phosphotyrosine protein phosphatase family.</text>
</comment>
<evidence type="ECO:0000256" key="1">
    <source>
        <dbReference type="ARBA" id="ARBA00011063"/>
    </source>
</evidence>
<dbReference type="Proteomes" id="UP000062788">
    <property type="component" value="Unassembled WGS sequence"/>
</dbReference>
<evidence type="ECO:0000256" key="5">
    <source>
        <dbReference type="ARBA" id="ARBA00051722"/>
    </source>
</evidence>
<feature type="signal peptide" evidence="7">
    <location>
        <begin position="1"/>
        <end position="20"/>
    </location>
</feature>
<accession>A0A118DQB2</accession>
<keyword evidence="4" id="KW-0904">Protein phosphatase</keyword>
<name>A0A118DQB2_9BURK</name>